<keyword evidence="2" id="KW-1185">Reference proteome</keyword>
<gene>
    <name evidence="1" type="ORF">QRT03_29875</name>
</gene>
<dbReference type="InterPro" id="IPR021527">
    <property type="entry name" value="DUF2795"/>
</dbReference>
<evidence type="ECO:0000313" key="1">
    <source>
        <dbReference type="EMBL" id="MDL5160212.1"/>
    </source>
</evidence>
<name>A0ABT7MJQ0_9PSEU</name>
<organism evidence="1 2">
    <name type="scientific">Actinomycetospora termitidis</name>
    <dbReference type="NCBI Taxonomy" id="3053470"/>
    <lineage>
        <taxon>Bacteria</taxon>
        <taxon>Bacillati</taxon>
        <taxon>Actinomycetota</taxon>
        <taxon>Actinomycetes</taxon>
        <taxon>Pseudonocardiales</taxon>
        <taxon>Pseudonocardiaceae</taxon>
        <taxon>Actinomycetospora</taxon>
    </lineage>
</organism>
<evidence type="ECO:0000313" key="2">
    <source>
        <dbReference type="Proteomes" id="UP001231924"/>
    </source>
</evidence>
<proteinExistence type="predicted"/>
<dbReference type="RefSeq" id="WP_286056823.1">
    <property type="nucleotide sequence ID" value="NZ_JASVWF010000010.1"/>
</dbReference>
<protein>
    <submittedName>
        <fullName evidence="1">DUF2795 domain-containing protein</fullName>
    </submittedName>
</protein>
<dbReference type="EMBL" id="JASVWF010000010">
    <property type="protein sequence ID" value="MDL5160212.1"/>
    <property type="molecule type" value="Genomic_DNA"/>
</dbReference>
<accession>A0ABT7MJQ0</accession>
<dbReference type="Proteomes" id="UP001231924">
    <property type="component" value="Unassembled WGS sequence"/>
</dbReference>
<sequence>MTDRDDARVRKALQGKDFPATRDEVVAYVTDRGEVDEKTLVALADLPTGTYGSVDEVVDAVPQRPGTTADR</sequence>
<comment type="caution">
    <text evidence="1">The sequence shown here is derived from an EMBL/GenBank/DDBJ whole genome shotgun (WGS) entry which is preliminary data.</text>
</comment>
<reference evidence="1 2" key="1">
    <citation type="submission" date="2023-06" db="EMBL/GenBank/DDBJ databases">
        <title>Actinomycetospora Odt1-22.</title>
        <authorList>
            <person name="Supong K."/>
        </authorList>
    </citation>
    <scope>NUCLEOTIDE SEQUENCE [LARGE SCALE GENOMIC DNA]</scope>
    <source>
        <strain evidence="1 2">Odt1-22</strain>
    </source>
</reference>
<dbReference type="Pfam" id="PF11387">
    <property type="entry name" value="DUF2795"/>
    <property type="match status" value="1"/>
</dbReference>